<dbReference type="GO" id="GO:0016757">
    <property type="term" value="F:glycosyltransferase activity"/>
    <property type="evidence" value="ECO:0007669"/>
    <property type="project" value="UniProtKB-KW"/>
</dbReference>
<evidence type="ECO:0000259" key="3">
    <source>
        <dbReference type="Pfam" id="PF00534"/>
    </source>
</evidence>
<keyword evidence="5" id="KW-1185">Reference proteome</keyword>
<dbReference type="PANTHER" id="PTHR12526">
    <property type="entry name" value="GLYCOSYLTRANSFERASE"/>
    <property type="match status" value="1"/>
</dbReference>
<evidence type="ECO:0000256" key="1">
    <source>
        <dbReference type="ARBA" id="ARBA00022676"/>
    </source>
</evidence>
<dbReference type="InterPro" id="IPR001296">
    <property type="entry name" value="Glyco_trans_1"/>
</dbReference>
<protein>
    <submittedName>
        <fullName evidence="4">Glycosyl transferase family 1</fullName>
    </submittedName>
</protein>
<evidence type="ECO:0000256" key="2">
    <source>
        <dbReference type="ARBA" id="ARBA00022679"/>
    </source>
</evidence>
<gene>
    <name evidence="4" type="primary">yohH</name>
    <name evidence="4" type="ORF">WR164_02990</name>
</gene>
<keyword evidence="2 4" id="KW-0808">Transferase</keyword>
<reference evidence="4" key="1">
    <citation type="submission" date="2022-07" db="EMBL/GenBank/DDBJ databases">
        <authorList>
            <person name="Kouya T."/>
            <person name="Ishiyama Y."/>
        </authorList>
    </citation>
    <scope>NUCLEOTIDE SEQUENCE</scope>
    <source>
        <strain evidence="4">WR16-4</strain>
    </source>
</reference>
<dbReference type="SUPFAM" id="SSF53756">
    <property type="entry name" value="UDP-Glycosyltransferase/glycogen phosphorylase"/>
    <property type="match status" value="1"/>
</dbReference>
<organism evidence="4 5">
    <name type="scientific">Philodulcilactobacillus myokoensis</name>
    <dbReference type="NCBI Taxonomy" id="2929573"/>
    <lineage>
        <taxon>Bacteria</taxon>
        <taxon>Bacillati</taxon>
        <taxon>Bacillota</taxon>
        <taxon>Bacilli</taxon>
        <taxon>Lactobacillales</taxon>
        <taxon>Lactobacillaceae</taxon>
        <taxon>Philodulcilactobacillus</taxon>
    </lineage>
</organism>
<dbReference type="PANTHER" id="PTHR12526:SF629">
    <property type="entry name" value="TEICHURONIC ACID BIOSYNTHESIS GLYCOSYLTRANSFERASE TUAH-RELATED"/>
    <property type="match status" value="1"/>
</dbReference>
<keyword evidence="1" id="KW-0328">Glycosyltransferase</keyword>
<dbReference type="AlphaFoldDB" id="A0A9W6B0J2"/>
<dbReference type="Pfam" id="PF00534">
    <property type="entry name" value="Glycos_transf_1"/>
    <property type="match status" value="1"/>
</dbReference>
<sequence>MNFFINENFNEKNSGIEHAQLKRALLFRKNKAPFKLVFQSWNPLLHHWLSENQIHDDEILNMFDYFQHAEEVKPKVVQAQDIDFGVDNLTYNEEPNHNRYIVFHDKAIVGRVNYFAKNISDQKQVSSVELFDGFGNLYRVDFYDLRGFKSMVQWYTPDNKIATEVWYSIDGKPVVESYYRKNALGKMQKSGWKTISDEGTVRTHSGMNELVLQFLNEVNDKYFSKKHPNIFIMDRSDTVEDILPLLRKPAYNVLHLHNSHAGNAQKPNTSIMNDNYEYSLINGDRYDAIISATHKQTHDVKYRFDPKCDLYTIPVGVIPDAKFKQKRIPMSDRDPYSIVATARIAPEKQFDQVIRAMGYAKKQVPKIHLDLYGYVDHSHHDTAMKRIKKAEKDTGLTDQVHIHGYTQDVADVQRKAQLYGLASVMEGFNLAMMEAQSEGDVGVTYDVNYGPNELVQNNQNGYVVKYGDEKALGAKMAYLFTHPKELQKMSDQAYELSNRYSEKNVWKDWKKLLDGADQKWAHKIKLYQPEITKGIEQMDEGV</sequence>
<reference evidence="4" key="2">
    <citation type="journal article" date="2023" name="PLoS ONE">
        <title>Philodulcilactobacillus myokoensis gen. nov., sp. nov., a fructophilic, acidophilic, and agar-phobic lactic acid bacterium isolated from fermented vegetable extracts.</title>
        <authorList>
            <person name="Kouya T."/>
            <person name="Ishiyama Y."/>
            <person name="Ohashi S."/>
            <person name="Kumakubo R."/>
            <person name="Yamazaki T."/>
            <person name="Otaki T."/>
        </authorList>
    </citation>
    <scope>NUCLEOTIDE SEQUENCE</scope>
    <source>
        <strain evidence="4">WR16-4</strain>
    </source>
</reference>
<dbReference type="RefSeq" id="WP_286135780.1">
    <property type="nucleotide sequence ID" value="NZ_BRPL01000002.1"/>
</dbReference>
<dbReference type="Proteomes" id="UP001144204">
    <property type="component" value="Unassembled WGS sequence"/>
</dbReference>
<accession>A0A9W6B0J2</accession>
<feature type="domain" description="Glycosyl transferase family 1" evidence="3">
    <location>
        <begin position="325"/>
        <end position="495"/>
    </location>
</feature>
<comment type="caution">
    <text evidence="4">The sequence shown here is derived from an EMBL/GenBank/DDBJ whole genome shotgun (WGS) entry which is preliminary data.</text>
</comment>
<evidence type="ECO:0000313" key="5">
    <source>
        <dbReference type="Proteomes" id="UP001144204"/>
    </source>
</evidence>
<proteinExistence type="predicted"/>
<evidence type="ECO:0000313" key="4">
    <source>
        <dbReference type="EMBL" id="GLB46320.1"/>
    </source>
</evidence>
<name>A0A9W6B0J2_9LACO</name>
<dbReference type="EMBL" id="BRPL01000002">
    <property type="protein sequence ID" value="GLB46320.1"/>
    <property type="molecule type" value="Genomic_DNA"/>
</dbReference>
<dbReference type="Gene3D" id="3.40.50.2000">
    <property type="entry name" value="Glycogen Phosphorylase B"/>
    <property type="match status" value="3"/>
</dbReference>